<dbReference type="EMBL" id="MPSH01000018">
    <property type="protein sequence ID" value="PNH30896.1"/>
    <property type="molecule type" value="Genomic_DNA"/>
</dbReference>
<accession>A0AA44WG79</accession>
<reference evidence="1 2" key="1">
    <citation type="submission" date="2017-12" db="EMBL/GenBank/DDBJ databases">
        <title>Comparative genomics yields insights into virulence evolution of Verticillium dahliae.</title>
        <authorList>
            <person name="Fan R."/>
            <person name="Armitage A.D."/>
            <person name="Cascant-Lopez E."/>
            <person name="Sobczyk M."/>
            <person name="Cockerton H.M."/>
            <person name="Harrison R.J."/>
        </authorList>
    </citation>
    <scope>NUCLEOTIDE SEQUENCE [LARGE SCALE GENOMIC DNA]</scope>
    <source>
        <strain evidence="1 2">12008</strain>
    </source>
</reference>
<protein>
    <submittedName>
        <fullName evidence="1">Uncharacterized protein</fullName>
    </submittedName>
</protein>
<proteinExistence type="predicted"/>
<gene>
    <name evidence="1" type="ORF">BJF96_g5774</name>
</gene>
<dbReference type="AlphaFoldDB" id="A0AA44WG79"/>
<name>A0AA44WG79_VERDA</name>
<dbReference type="Proteomes" id="UP000236305">
    <property type="component" value="Unassembled WGS sequence"/>
</dbReference>
<comment type="caution">
    <text evidence="1">The sequence shown here is derived from an EMBL/GenBank/DDBJ whole genome shotgun (WGS) entry which is preliminary data.</text>
</comment>
<sequence>MRRNTGRRSYRWADSITVAVRETELLDRQKRLDEEP</sequence>
<evidence type="ECO:0000313" key="1">
    <source>
        <dbReference type="EMBL" id="PNH30896.1"/>
    </source>
</evidence>
<evidence type="ECO:0000313" key="2">
    <source>
        <dbReference type="Proteomes" id="UP000236305"/>
    </source>
</evidence>
<organism evidence="1 2">
    <name type="scientific">Verticillium dahliae</name>
    <name type="common">Verticillium wilt</name>
    <dbReference type="NCBI Taxonomy" id="27337"/>
    <lineage>
        <taxon>Eukaryota</taxon>
        <taxon>Fungi</taxon>
        <taxon>Dikarya</taxon>
        <taxon>Ascomycota</taxon>
        <taxon>Pezizomycotina</taxon>
        <taxon>Sordariomycetes</taxon>
        <taxon>Hypocreomycetidae</taxon>
        <taxon>Glomerellales</taxon>
        <taxon>Plectosphaerellaceae</taxon>
        <taxon>Verticillium</taxon>
    </lineage>
</organism>